<accession>A0AAN9LKL8</accession>
<dbReference type="EMBL" id="JAYMYR010000010">
    <property type="protein sequence ID" value="KAK7335108.1"/>
    <property type="molecule type" value="Genomic_DNA"/>
</dbReference>
<dbReference type="Proteomes" id="UP001374584">
    <property type="component" value="Unassembled WGS sequence"/>
</dbReference>
<evidence type="ECO:0000256" key="1">
    <source>
        <dbReference type="SAM" id="Coils"/>
    </source>
</evidence>
<feature type="coiled-coil region" evidence="1">
    <location>
        <begin position="9"/>
        <end position="43"/>
    </location>
</feature>
<reference evidence="3 4" key="1">
    <citation type="submission" date="2024-01" db="EMBL/GenBank/DDBJ databases">
        <title>The genomes of 5 underutilized Papilionoideae crops provide insights into root nodulation and disease resistanc.</title>
        <authorList>
            <person name="Jiang F."/>
        </authorList>
    </citation>
    <scope>NUCLEOTIDE SEQUENCE [LARGE SCALE GENOMIC DNA]</scope>
    <source>
        <strain evidence="3">JINMINGXINNONG_FW02</strain>
        <tissue evidence="3">Leaves</tissue>
    </source>
</reference>
<keyword evidence="2" id="KW-0472">Membrane</keyword>
<dbReference type="AlphaFoldDB" id="A0AAN9LKL8"/>
<name>A0AAN9LKL8_PHACN</name>
<organism evidence="3 4">
    <name type="scientific">Phaseolus coccineus</name>
    <name type="common">Scarlet runner bean</name>
    <name type="synonym">Phaseolus multiflorus</name>
    <dbReference type="NCBI Taxonomy" id="3886"/>
    <lineage>
        <taxon>Eukaryota</taxon>
        <taxon>Viridiplantae</taxon>
        <taxon>Streptophyta</taxon>
        <taxon>Embryophyta</taxon>
        <taxon>Tracheophyta</taxon>
        <taxon>Spermatophyta</taxon>
        <taxon>Magnoliopsida</taxon>
        <taxon>eudicotyledons</taxon>
        <taxon>Gunneridae</taxon>
        <taxon>Pentapetalae</taxon>
        <taxon>rosids</taxon>
        <taxon>fabids</taxon>
        <taxon>Fabales</taxon>
        <taxon>Fabaceae</taxon>
        <taxon>Papilionoideae</taxon>
        <taxon>50 kb inversion clade</taxon>
        <taxon>NPAAA clade</taxon>
        <taxon>indigoferoid/millettioid clade</taxon>
        <taxon>Phaseoleae</taxon>
        <taxon>Phaseolus</taxon>
    </lineage>
</organism>
<protein>
    <submittedName>
        <fullName evidence="3">Uncharacterized protein</fullName>
    </submittedName>
</protein>
<keyword evidence="2" id="KW-1133">Transmembrane helix</keyword>
<keyword evidence="2" id="KW-0812">Transmembrane</keyword>
<keyword evidence="1" id="KW-0175">Coiled coil</keyword>
<feature type="transmembrane region" description="Helical" evidence="2">
    <location>
        <begin position="100"/>
        <end position="122"/>
    </location>
</feature>
<gene>
    <name evidence="3" type="ORF">VNO80_26879</name>
</gene>
<comment type="caution">
    <text evidence="3">The sequence shown here is derived from an EMBL/GenBank/DDBJ whole genome shotgun (WGS) entry which is preliminary data.</text>
</comment>
<sequence length="124" mass="13901">MVDERDEKLLSSATELATLQAAKDEAEAELDRNFDQTKELLRQRFLHTVRQTHVLYGGLSASSAFDLDHEVYQGRIMPISGMKALGVSKLGQLGVMKTRFAFGWVVAFVFSLLRGWGVVSLFSY</sequence>
<evidence type="ECO:0000313" key="3">
    <source>
        <dbReference type="EMBL" id="KAK7335108.1"/>
    </source>
</evidence>
<keyword evidence="4" id="KW-1185">Reference proteome</keyword>
<proteinExistence type="predicted"/>
<evidence type="ECO:0000313" key="4">
    <source>
        <dbReference type="Proteomes" id="UP001374584"/>
    </source>
</evidence>
<evidence type="ECO:0000256" key="2">
    <source>
        <dbReference type="SAM" id="Phobius"/>
    </source>
</evidence>